<evidence type="ECO:0000313" key="2">
    <source>
        <dbReference type="Proteomes" id="UP000244924"/>
    </source>
</evidence>
<reference evidence="1 2" key="1">
    <citation type="submission" date="2018-03" db="EMBL/GenBank/DDBJ databases">
        <authorList>
            <person name="Keele B.F."/>
        </authorList>
    </citation>
    <scope>NUCLEOTIDE SEQUENCE [LARGE SCALE GENOMIC DNA]</scope>
    <source>
        <strain evidence="1 2">CECT 8626</strain>
    </source>
</reference>
<dbReference type="OrthoDB" id="9809136at2"/>
<accession>A0A2R8B1Z9</accession>
<dbReference type="InterPro" id="IPR009964">
    <property type="entry name" value="DUF1491"/>
</dbReference>
<dbReference type="AlphaFoldDB" id="A0A2R8B1Z9"/>
<proteinExistence type="predicted"/>
<dbReference type="EMBL" id="OMOQ01000001">
    <property type="protein sequence ID" value="SPH16597.1"/>
    <property type="molecule type" value="Genomic_DNA"/>
</dbReference>
<dbReference type="Proteomes" id="UP000244924">
    <property type="component" value="Unassembled WGS sequence"/>
</dbReference>
<keyword evidence="2" id="KW-1185">Reference proteome</keyword>
<dbReference type="Pfam" id="PF07372">
    <property type="entry name" value="DUF1491"/>
    <property type="match status" value="1"/>
</dbReference>
<organism evidence="1 2">
    <name type="scientific">Albidovulum aquaemixtae</name>
    <dbReference type="NCBI Taxonomy" id="1542388"/>
    <lineage>
        <taxon>Bacteria</taxon>
        <taxon>Pseudomonadati</taxon>
        <taxon>Pseudomonadota</taxon>
        <taxon>Alphaproteobacteria</taxon>
        <taxon>Rhodobacterales</taxon>
        <taxon>Paracoccaceae</taxon>
        <taxon>Albidovulum</taxon>
    </lineage>
</organism>
<evidence type="ECO:0000313" key="1">
    <source>
        <dbReference type="EMBL" id="SPH16597.1"/>
    </source>
</evidence>
<gene>
    <name evidence="1" type="ORF">DEA8626_00107</name>
</gene>
<evidence type="ECO:0008006" key="3">
    <source>
        <dbReference type="Google" id="ProtNLM"/>
    </source>
</evidence>
<protein>
    <recommendedName>
        <fullName evidence="3">GTP-binding protein Era</fullName>
    </recommendedName>
</protein>
<sequence>MVTEPRLATDFWVRAYIARLEAAHIPAYVTARGDPTAGAVLVKLASLDGQAKLFQRSFDLMTGARAWVVLSEGPEPDVDEAIGRQRATDPDLWVIEIESRGGRTLLDEDGLAH</sequence>
<name>A0A2R8B1Z9_9RHOB</name>
<dbReference type="Gene3D" id="3.40.1530.20">
    <property type="entry name" value="Protein of unknown function (DUF1491)"/>
    <property type="match status" value="1"/>
</dbReference>
<dbReference type="RefSeq" id="WP_108853248.1">
    <property type="nucleotide sequence ID" value="NZ_OMOQ01000001.1"/>
</dbReference>